<dbReference type="EMBL" id="KB008171">
    <property type="protein sequence ID" value="ELR10886.1"/>
    <property type="molecule type" value="Genomic_DNA"/>
</dbReference>
<dbReference type="AlphaFoldDB" id="L8GFC8"/>
<sequence length="200" mass="22837">MIYELWARKEQEEEAEREAAYERALEKAFERLKQLKQRLKPLTGDFVTPADLRTKVVDAIKAATESIFVLVYTQIVDALLAAHDRGVRVWVIVDLSQWKKTPRMQHAMTRLTQGSISVFNSHLFVAALGSFSLSIRTEAGLMHLKVMVVDCFLVVKGSYNYTWAASEIHHEELDISCKPARANSWTEKFGELWQLSRAPA</sequence>
<dbReference type="Proteomes" id="UP000011083">
    <property type="component" value="Unassembled WGS sequence"/>
</dbReference>
<accession>L8GFC8</accession>
<proteinExistence type="inferred from homology"/>
<evidence type="ECO:0000256" key="1">
    <source>
        <dbReference type="ARBA" id="ARBA00022801"/>
    </source>
</evidence>
<evidence type="ECO:0000256" key="2">
    <source>
        <dbReference type="ARBA" id="ARBA00022963"/>
    </source>
</evidence>
<dbReference type="Pfam" id="PF13091">
    <property type="entry name" value="PLDc_2"/>
    <property type="match status" value="1"/>
</dbReference>
<reference evidence="7 8" key="1">
    <citation type="journal article" date="2013" name="Genome Biol.">
        <title>Genome of Acanthamoeba castellanii highlights extensive lateral gene transfer and early evolution of tyrosine kinase signaling.</title>
        <authorList>
            <person name="Clarke M."/>
            <person name="Lohan A.J."/>
            <person name="Liu B."/>
            <person name="Lagkouvardos I."/>
            <person name="Roy S."/>
            <person name="Zafar N."/>
            <person name="Bertelli C."/>
            <person name="Schilde C."/>
            <person name="Kianianmomeni A."/>
            <person name="Burglin T.R."/>
            <person name="Frech C."/>
            <person name="Turcotte B."/>
            <person name="Kopec K.O."/>
            <person name="Synnott J.M."/>
            <person name="Choo C."/>
            <person name="Paponov I."/>
            <person name="Finkler A."/>
            <person name="Soon Heng Tan C."/>
            <person name="Hutchins A.P."/>
            <person name="Weinmeier T."/>
            <person name="Rattei T."/>
            <person name="Chu J.S."/>
            <person name="Gimenez G."/>
            <person name="Irimia M."/>
            <person name="Rigden D.J."/>
            <person name="Fitzpatrick D.A."/>
            <person name="Lorenzo-Morales J."/>
            <person name="Bateman A."/>
            <person name="Chiu C.H."/>
            <person name="Tang P."/>
            <person name="Hegemann P."/>
            <person name="Fromm H."/>
            <person name="Raoult D."/>
            <person name="Greub G."/>
            <person name="Miranda-Saavedra D."/>
            <person name="Chen N."/>
            <person name="Nash P."/>
            <person name="Ginger M.L."/>
            <person name="Horn M."/>
            <person name="Schaap P."/>
            <person name="Caler L."/>
            <person name="Loftus B."/>
        </authorList>
    </citation>
    <scope>NUCLEOTIDE SEQUENCE [LARGE SCALE GENOMIC DNA]</scope>
    <source>
        <strain evidence="7 8">Neff</strain>
    </source>
</reference>
<evidence type="ECO:0000256" key="5">
    <source>
        <dbReference type="ARBA" id="ARBA00040549"/>
    </source>
</evidence>
<dbReference type="GO" id="GO:0016891">
    <property type="term" value="F:RNA endonuclease activity producing 5'-phosphomonoesters, hydrolytic mechanism"/>
    <property type="evidence" value="ECO:0007669"/>
    <property type="project" value="TreeGrafter"/>
</dbReference>
<dbReference type="PANTHER" id="PTHR43856:SF1">
    <property type="entry name" value="MITOCHONDRIAL CARDIOLIPIN HYDROLASE"/>
    <property type="match status" value="1"/>
</dbReference>
<keyword evidence="8" id="KW-1185">Reference proteome</keyword>
<keyword evidence="1" id="KW-0378">Hydrolase</keyword>
<comment type="similarity">
    <text evidence="4">Belongs to the phospholipase D family. MitoPLD/Zucchini subfamily.</text>
</comment>
<evidence type="ECO:0000259" key="6">
    <source>
        <dbReference type="PROSITE" id="PS50035"/>
    </source>
</evidence>
<evidence type="ECO:0000256" key="3">
    <source>
        <dbReference type="ARBA" id="ARBA00023098"/>
    </source>
</evidence>
<keyword evidence="3" id="KW-0443">Lipid metabolism</keyword>
<dbReference type="PANTHER" id="PTHR43856">
    <property type="entry name" value="CARDIOLIPIN HYDROLASE"/>
    <property type="match status" value="1"/>
</dbReference>
<dbReference type="GeneID" id="14911317"/>
<evidence type="ECO:0000313" key="8">
    <source>
        <dbReference type="Proteomes" id="UP000011083"/>
    </source>
</evidence>
<dbReference type="Gene3D" id="3.30.870.10">
    <property type="entry name" value="Endonuclease Chain A"/>
    <property type="match status" value="1"/>
</dbReference>
<evidence type="ECO:0000256" key="4">
    <source>
        <dbReference type="ARBA" id="ARBA00038012"/>
    </source>
</evidence>
<dbReference type="RefSeq" id="XP_004332899.1">
    <property type="nucleotide sequence ID" value="XM_004332851.1"/>
</dbReference>
<dbReference type="PROSITE" id="PS50035">
    <property type="entry name" value="PLD"/>
    <property type="match status" value="1"/>
</dbReference>
<evidence type="ECO:0000313" key="7">
    <source>
        <dbReference type="EMBL" id="ELR10886.1"/>
    </source>
</evidence>
<dbReference type="InterPro" id="IPR051406">
    <property type="entry name" value="PLD_domain"/>
</dbReference>
<protein>
    <recommendedName>
        <fullName evidence="5">Mitochondrial cardiolipin hydrolase</fullName>
    </recommendedName>
</protein>
<dbReference type="VEuPathDB" id="AmoebaDB:ACA1_144870"/>
<dbReference type="KEGG" id="acan:ACA1_144870"/>
<keyword evidence="2" id="KW-0442">Lipid degradation</keyword>
<dbReference type="OrthoDB" id="5205528at2759"/>
<organism evidence="7 8">
    <name type="scientific">Acanthamoeba castellanii (strain ATCC 30010 / Neff)</name>
    <dbReference type="NCBI Taxonomy" id="1257118"/>
    <lineage>
        <taxon>Eukaryota</taxon>
        <taxon>Amoebozoa</taxon>
        <taxon>Discosea</taxon>
        <taxon>Longamoebia</taxon>
        <taxon>Centramoebida</taxon>
        <taxon>Acanthamoebidae</taxon>
        <taxon>Acanthamoeba</taxon>
    </lineage>
</organism>
<gene>
    <name evidence="7" type="ORF">ACA1_144870</name>
</gene>
<name>L8GFC8_ACACF</name>
<dbReference type="InterPro" id="IPR025202">
    <property type="entry name" value="PLD-like_dom"/>
</dbReference>
<dbReference type="GO" id="GO:0016042">
    <property type="term" value="P:lipid catabolic process"/>
    <property type="evidence" value="ECO:0007669"/>
    <property type="project" value="UniProtKB-KW"/>
</dbReference>
<dbReference type="InterPro" id="IPR001736">
    <property type="entry name" value="PLipase_D/transphosphatidylase"/>
</dbReference>
<dbReference type="SUPFAM" id="SSF56024">
    <property type="entry name" value="Phospholipase D/nuclease"/>
    <property type="match status" value="1"/>
</dbReference>
<feature type="domain" description="PLD phosphodiesterase" evidence="6">
    <location>
        <begin position="138"/>
        <end position="165"/>
    </location>
</feature>